<protein>
    <recommendedName>
        <fullName evidence="3">3-keto-disaccharide hydrolase domain-containing protein</fullName>
    </recommendedName>
</protein>
<keyword evidence="2" id="KW-1185">Reference proteome</keyword>
<accession>A0A0J1K594</accession>
<dbReference type="Gene3D" id="2.60.120.560">
    <property type="entry name" value="Exo-inulinase, domain 1"/>
    <property type="match status" value="1"/>
</dbReference>
<dbReference type="Proteomes" id="UP000036097">
    <property type="component" value="Unassembled WGS sequence"/>
</dbReference>
<dbReference type="STRING" id="1195763.ABT56_00145"/>
<evidence type="ECO:0000313" key="2">
    <source>
        <dbReference type="Proteomes" id="UP000036097"/>
    </source>
</evidence>
<evidence type="ECO:0008006" key="3">
    <source>
        <dbReference type="Google" id="ProtNLM"/>
    </source>
</evidence>
<dbReference type="RefSeq" id="WP_047876831.1">
    <property type="nucleotide sequence ID" value="NZ_LDOT01000001.1"/>
</dbReference>
<sequence length="235" mass="25961">MIGRIDWIKQASVTGMYLAGLVMMGEASAVHFEASSLDSLDKTRAQGVKAEVVEYHGQKGIHVSVLPGEKPKCENCTFLLLEQEQFRDGTIEISLAGEPVDQDSATGGVGIVFRVSEDLSKYEGVYFKPSHTEETEYGVRQHYAIQYFSHPDHSADALNEAASGQYDAPANVRTGQWFRLKAEINKNQGIFYIDGSKVLVVERLFHGSELKGPIGLFVEPGSEGYFSKLEIKHSQ</sequence>
<proteinExistence type="predicted"/>
<dbReference type="PATRIC" id="fig|1195763.3.peg.31"/>
<dbReference type="EMBL" id="LDOT01000001">
    <property type="protein sequence ID" value="KLV09542.1"/>
    <property type="molecule type" value="Genomic_DNA"/>
</dbReference>
<dbReference type="AlphaFoldDB" id="A0A0J1K594"/>
<comment type="caution">
    <text evidence="1">The sequence shown here is derived from an EMBL/GenBank/DDBJ whole genome shotgun (WGS) entry which is preliminary data.</text>
</comment>
<organism evidence="1 2">
    <name type="scientific">Photobacterium aquae</name>
    <dbReference type="NCBI Taxonomy" id="1195763"/>
    <lineage>
        <taxon>Bacteria</taxon>
        <taxon>Pseudomonadati</taxon>
        <taxon>Pseudomonadota</taxon>
        <taxon>Gammaproteobacteria</taxon>
        <taxon>Vibrionales</taxon>
        <taxon>Vibrionaceae</taxon>
        <taxon>Photobacterium</taxon>
    </lineage>
</organism>
<evidence type="ECO:0000313" key="1">
    <source>
        <dbReference type="EMBL" id="KLV09542.1"/>
    </source>
</evidence>
<gene>
    <name evidence="1" type="ORF">ABT56_00145</name>
</gene>
<dbReference type="OrthoDB" id="118532at2"/>
<reference evidence="1 2" key="1">
    <citation type="submission" date="2015-05" db="EMBL/GenBank/DDBJ databases">
        <title>Photobacterium galathea sp. nov.</title>
        <authorList>
            <person name="Machado H."/>
            <person name="Gram L."/>
        </authorList>
    </citation>
    <scope>NUCLEOTIDE SEQUENCE [LARGE SCALE GENOMIC DNA]</scope>
    <source>
        <strain evidence="1 2">CGMCC 1.12159</strain>
    </source>
</reference>
<name>A0A0J1K594_9GAMM</name>